<dbReference type="Pfam" id="PF11397">
    <property type="entry name" value="GlcNAc"/>
    <property type="match status" value="1"/>
</dbReference>
<organism evidence="1 2">
    <name type="scientific">Siccibacter colletis</name>
    <dbReference type="NCBI Taxonomy" id="1505757"/>
    <lineage>
        <taxon>Bacteria</taxon>
        <taxon>Pseudomonadati</taxon>
        <taxon>Pseudomonadota</taxon>
        <taxon>Gammaproteobacteria</taxon>
        <taxon>Enterobacterales</taxon>
        <taxon>Enterobacteriaceae</taxon>
        <taxon>Siccibacter</taxon>
    </lineage>
</organism>
<dbReference type="EMBL" id="CP074352">
    <property type="protein sequence ID" value="UYU31332.1"/>
    <property type="molecule type" value="Genomic_DNA"/>
</dbReference>
<keyword evidence="2" id="KW-1185">Reference proteome</keyword>
<dbReference type="RefSeq" id="WP_264384772.1">
    <property type="nucleotide sequence ID" value="NZ_CP074352.1"/>
</dbReference>
<dbReference type="Proteomes" id="UP001156318">
    <property type="component" value="Chromosome"/>
</dbReference>
<name>A0ABY6JBX0_9ENTR</name>
<gene>
    <name evidence="1" type="ORF">KFZ77_16055</name>
</gene>
<dbReference type="PANTHER" id="PTHR34496">
    <property type="entry name" value="GLCNAC TRANSFERASE-RELATED"/>
    <property type="match status" value="1"/>
</dbReference>
<evidence type="ECO:0000313" key="1">
    <source>
        <dbReference type="EMBL" id="UYU31332.1"/>
    </source>
</evidence>
<proteinExistence type="predicted"/>
<dbReference type="SUPFAM" id="SSF53448">
    <property type="entry name" value="Nucleotide-diphospho-sugar transferases"/>
    <property type="match status" value="1"/>
</dbReference>
<dbReference type="CDD" id="cd00761">
    <property type="entry name" value="Glyco_tranf_GTA_type"/>
    <property type="match status" value="1"/>
</dbReference>
<accession>A0ABY6JBX0</accession>
<evidence type="ECO:0000313" key="2">
    <source>
        <dbReference type="Proteomes" id="UP001156318"/>
    </source>
</evidence>
<dbReference type="InterPro" id="IPR021067">
    <property type="entry name" value="Glycosyltransferase"/>
</dbReference>
<dbReference type="Gene3D" id="3.90.550.10">
    <property type="entry name" value="Spore Coat Polysaccharide Biosynthesis Protein SpsA, Chain A"/>
    <property type="match status" value="1"/>
</dbReference>
<dbReference type="PANTHER" id="PTHR34496:SF10">
    <property type="entry name" value="GLCNAC TRANSFERASE"/>
    <property type="match status" value="1"/>
</dbReference>
<reference evidence="1 2" key="1">
    <citation type="submission" date="2021-05" db="EMBL/GenBank/DDBJ databases">
        <title>Isolation, identification, and the growth promoting effects of Pantoea dispersa strain YSD J2 from the aboveground leaves of Cyperus esculentus L.Var. Sativus.</title>
        <authorList>
            <person name="Wang S."/>
            <person name="Tang X.M."/>
            <person name="Huang Y.N."/>
        </authorList>
    </citation>
    <scope>NUCLEOTIDE SEQUENCE [LARGE SCALE GENOMIC DNA]</scope>
    <source>
        <strain evidence="2">YSD YN2</strain>
    </source>
</reference>
<protein>
    <submittedName>
        <fullName evidence="1">Glycosyltransferase</fullName>
    </submittedName>
</protein>
<sequence length="451" mass="51758">MPIHNVVTPQPDSIFVSIASYRDPELIPTLRDMIAHAANPAALHIAICCQHDSDVSPFIDFGMKLLHTEKIESYDVSFFEYRDARISVISLHYYESKGACWARHMAERLYRNEAWFLQIDSHCRFAPDWDREAIAMLLELQADGTSPVLSTYPPAYDPEDESKRTQFISRLVFREFSADGIPMLSSTPLKSDKPARCGYLAGGFIFAPGSFVRDVPNDPDIFFAGEEIAMAARAFTHGYDIYTPNKILLWHYYQRSDASKIWSDHTNDAKKTGSVDLAWWERDKISKKRVRSVLGIDASPCDLGCYGHGNIRTLADFEQRLGVHFLSQTVIPDVIGRERVSYFPGESFSKEMWFTQRVHPNKRKITFTIDEIMADIDNDGWWHIGVYSENNTLLEKKTFTPQEMAQRFSDKKNVYEIELTFTTPPSLKPAVVRVCSYTQRQGWGKTVEKMW</sequence>
<dbReference type="InterPro" id="IPR029044">
    <property type="entry name" value="Nucleotide-diphossugar_trans"/>
</dbReference>